<evidence type="ECO:0000256" key="3">
    <source>
        <dbReference type="ARBA" id="ARBA00022679"/>
    </source>
</evidence>
<dbReference type="Pfam" id="PF07714">
    <property type="entry name" value="PK_Tyr_Ser-Thr"/>
    <property type="match status" value="1"/>
</dbReference>
<evidence type="ECO:0000256" key="13">
    <source>
        <dbReference type="SAM" id="Phobius"/>
    </source>
</evidence>
<feature type="domain" description="Protein kinase" evidence="15">
    <location>
        <begin position="326"/>
        <end position="619"/>
    </location>
</feature>
<dbReference type="AlphaFoldDB" id="A0AAN9HQM4"/>
<evidence type="ECO:0000256" key="11">
    <source>
        <dbReference type="ARBA" id="ARBA00023180"/>
    </source>
</evidence>
<dbReference type="PROSITE" id="PS00107">
    <property type="entry name" value="PROTEIN_KINASE_ATP"/>
    <property type="match status" value="1"/>
</dbReference>
<gene>
    <name evidence="16" type="ORF">RIF29_43919</name>
</gene>
<dbReference type="InterPro" id="IPR011009">
    <property type="entry name" value="Kinase-like_dom_sf"/>
</dbReference>
<dbReference type="PANTHER" id="PTHR27009">
    <property type="entry name" value="RUST RESISTANCE KINASE LR10-RELATED"/>
    <property type="match status" value="1"/>
</dbReference>
<reference evidence="16 17" key="1">
    <citation type="submission" date="2024-01" db="EMBL/GenBank/DDBJ databases">
        <title>The genomes of 5 underutilized Papilionoideae crops provide insights into root nodulation and disease resistanc.</title>
        <authorList>
            <person name="Yuan L."/>
        </authorList>
    </citation>
    <scope>NUCLEOTIDE SEQUENCE [LARGE SCALE GENOMIC DNA]</scope>
    <source>
        <strain evidence="16">ZHUSHIDOU_FW_LH</strain>
        <tissue evidence="16">Leaf</tissue>
    </source>
</reference>
<dbReference type="Gene3D" id="3.30.200.20">
    <property type="entry name" value="Phosphorylase Kinase, domain 1"/>
    <property type="match status" value="1"/>
</dbReference>
<dbReference type="InterPro" id="IPR008271">
    <property type="entry name" value="Ser/Thr_kinase_AS"/>
</dbReference>
<evidence type="ECO:0000256" key="5">
    <source>
        <dbReference type="ARBA" id="ARBA00022729"/>
    </source>
</evidence>
<keyword evidence="4 13" id="KW-0812">Transmembrane</keyword>
<keyword evidence="8 12" id="KW-0067">ATP-binding</keyword>
<dbReference type="CDD" id="cd14066">
    <property type="entry name" value="STKc_IRAK"/>
    <property type="match status" value="1"/>
</dbReference>
<dbReference type="EMBL" id="JAYWIO010000021">
    <property type="protein sequence ID" value="KAK7238688.1"/>
    <property type="molecule type" value="Genomic_DNA"/>
</dbReference>
<keyword evidence="3" id="KW-0808">Transferase</keyword>
<sequence>MAQITHVFHFLLLSHLMLLLLAAGDGNGNGYQGECPPSFDCGLYLRNISFPFTVPQRPHCGSFVIHNCDDPLNLKFIQLQNNGTMFRVIRFVPNPLTPATTTIQIRDQNLYDLHQSKSCEAFSHNYTLPSTFPFGSISIQYSHTLFKCNRTLHVNPPPEHVHNYTKCPDYDLYYKSSTTPHDESLSSLTACTKVQLPVKDVADANDPFTFITSNVLTEVHLTDECANCYYHKRGQCQLDSRQRFVCTFGYEKTRKKVVIAATVASLAGVAVLMILAYYFCTKIFLTAYLWFREDNTAHGIIEKFLKEHGHLPTARYSYSEVRKMTNSFKNRLGQGGFGSVYKGRLQDGRAVAVKVLTESKGNGEEFINEVASISMTSHVNIVRLLGFCLNGAERALIYEYMPNGSLEKFIYEEKKPMKVDLQIDCKTLYNIAIGVARGLEYLHRGCNTRIVHFDIKPHNILLDEDFCPKISDFGLAKICTRRESTVSIFGARGTAGYIAPELFFRNYGAVSHKSDVYSYGMMVLEMVGHGKNINVAVDSSSELYFDYFPHWIYKSLESNQGLGLNRIKNERDEEMVRRMIVVSLWCIQTNPSNRPAMSKVVEMLEGSLEVLQIPPIPFLYSPLTSPAHMTFETCSSLSE</sequence>
<evidence type="ECO:0000259" key="15">
    <source>
        <dbReference type="PROSITE" id="PS50011"/>
    </source>
</evidence>
<evidence type="ECO:0000256" key="8">
    <source>
        <dbReference type="ARBA" id="ARBA00022840"/>
    </source>
</evidence>
<name>A0AAN9HQM4_CROPI</name>
<dbReference type="PROSITE" id="PS00108">
    <property type="entry name" value="PROTEIN_KINASE_ST"/>
    <property type="match status" value="1"/>
</dbReference>
<evidence type="ECO:0000256" key="12">
    <source>
        <dbReference type="PROSITE-ProRule" id="PRU10141"/>
    </source>
</evidence>
<keyword evidence="6 12" id="KW-0547">Nucleotide-binding</keyword>
<keyword evidence="9 13" id="KW-1133">Transmembrane helix</keyword>
<dbReference type="FunFam" id="3.30.200.20:FF:000644">
    <property type="entry name" value="Suppressor of npr1-1 constitutive 4"/>
    <property type="match status" value="1"/>
</dbReference>
<dbReference type="InterPro" id="IPR045874">
    <property type="entry name" value="LRK10/LRL21-25-like"/>
</dbReference>
<keyword evidence="7" id="KW-0418">Kinase</keyword>
<organism evidence="16 17">
    <name type="scientific">Crotalaria pallida</name>
    <name type="common">Smooth rattlebox</name>
    <name type="synonym">Crotalaria striata</name>
    <dbReference type="NCBI Taxonomy" id="3830"/>
    <lineage>
        <taxon>Eukaryota</taxon>
        <taxon>Viridiplantae</taxon>
        <taxon>Streptophyta</taxon>
        <taxon>Embryophyta</taxon>
        <taxon>Tracheophyta</taxon>
        <taxon>Spermatophyta</taxon>
        <taxon>Magnoliopsida</taxon>
        <taxon>eudicotyledons</taxon>
        <taxon>Gunneridae</taxon>
        <taxon>Pentapetalae</taxon>
        <taxon>rosids</taxon>
        <taxon>fabids</taxon>
        <taxon>Fabales</taxon>
        <taxon>Fabaceae</taxon>
        <taxon>Papilionoideae</taxon>
        <taxon>50 kb inversion clade</taxon>
        <taxon>genistoids sensu lato</taxon>
        <taxon>core genistoids</taxon>
        <taxon>Crotalarieae</taxon>
        <taxon>Crotalaria</taxon>
    </lineage>
</organism>
<dbReference type="InterPro" id="IPR001245">
    <property type="entry name" value="Ser-Thr/Tyr_kinase_cat_dom"/>
</dbReference>
<feature type="chain" id="PRO_5042883498" description="Protein kinase domain-containing protein" evidence="14">
    <location>
        <begin position="25"/>
        <end position="639"/>
    </location>
</feature>
<evidence type="ECO:0000256" key="2">
    <source>
        <dbReference type="ARBA" id="ARBA00022527"/>
    </source>
</evidence>
<evidence type="ECO:0000256" key="10">
    <source>
        <dbReference type="ARBA" id="ARBA00023136"/>
    </source>
</evidence>
<keyword evidence="5 14" id="KW-0732">Signal</keyword>
<dbReference type="PROSITE" id="PS50011">
    <property type="entry name" value="PROTEIN_KINASE_DOM"/>
    <property type="match status" value="1"/>
</dbReference>
<proteinExistence type="predicted"/>
<evidence type="ECO:0000256" key="14">
    <source>
        <dbReference type="SAM" id="SignalP"/>
    </source>
</evidence>
<evidence type="ECO:0000313" key="16">
    <source>
        <dbReference type="EMBL" id="KAK7238688.1"/>
    </source>
</evidence>
<accession>A0AAN9HQM4</accession>
<feature type="signal peptide" evidence="14">
    <location>
        <begin position="1"/>
        <end position="24"/>
    </location>
</feature>
<feature type="transmembrane region" description="Helical" evidence="13">
    <location>
        <begin position="257"/>
        <end position="280"/>
    </location>
</feature>
<comment type="caution">
    <text evidence="16">The sequence shown here is derived from an EMBL/GenBank/DDBJ whole genome shotgun (WGS) entry which is preliminary data.</text>
</comment>
<dbReference type="InterPro" id="IPR000719">
    <property type="entry name" value="Prot_kinase_dom"/>
</dbReference>
<dbReference type="SUPFAM" id="SSF56112">
    <property type="entry name" value="Protein kinase-like (PK-like)"/>
    <property type="match status" value="1"/>
</dbReference>
<evidence type="ECO:0000313" key="17">
    <source>
        <dbReference type="Proteomes" id="UP001372338"/>
    </source>
</evidence>
<evidence type="ECO:0000256" key="1">
    <source>
        <dbReference type="ARBA" id="ARBA00004479"/>
    </source>
</evidence>
<dbReference type="GO" id="GO:0005524">
    <property type="term" value="F:ATP binding"/>
    <property type="evidence" value="ECO:0007669"/>
    <property type="project" value="UniProtKB-UniRule"/>
</dbReference>
<dbReference type="FunFam" id="1.10.510.10:FF:000590">
    <property type="entry name" value="PR5-like receptor kinase"/>
    <property type="match status" value="1"/>
</dbReference>
<evidence type="ECO:0000256" key="4">
    <source>
        <dbReference type="ARBA" id="ARBA00022692"/>
    </source>
</evidence>
<comment type="subcellular location">
    <subcellularLocation>
        <location evidence="1">Membrane</location>
        <topology evidence="1">Single-pass type I membrane protein</topology>
    </subcellularLocation>
</comment>
<evidence type="ECO:0000256" key="7">
    <source>
        <dbReference type="ARBA" id="ARBA00022777"/>
    </source>
</evidence>
<dbReference type="Gene3D" id="1.10.510.10">
    <property type="entry name" value="Transferase(Phosphotransferase) domain 1"/>
    <property type="match status" value="1"/>
</dbReference>
<protein>
    <recommendedName>
        <fullName evidence="15">Protein kinase domain-containing protein</fullName>
    </recommendedName>
</protein>
<dbReference type="SMART" id="SM00220">
    <property type="entry name" value="S_TKc"/>
    <property type="match status" value="1"/>
</dbReference>
<keyword evidence="10 13" id="KW-0472">Membrane</keyword>
<keyword evidence="11" id="KW-0325">Glycoprotein</keyword>
<evidence type="ECO:0000256" key="6">
    <source>
        <dbReference type="ARBA" id="ARBA00022741"/>
    </source>
</evidence>
<feature type="binding site" evidence="12">
    <location>
        <position position="354"/>
    </location>
    <ligand>
        <name>ATP</name>
        <dbReference type="ChEBI" id="CHEBI:30616"/>
    </ligand>
</feature>
<keyword evidence="17" id="KW-1185">Reference proteome</keyword>
<keyword evidence="2" id="KW-0723">Serine/threonine-protein kinase</keyword>
<dbReference type="GO" id="GO:0004674">
    <property type="term" value="F:protein serine/threonine kinase activity"/>
    <property type="evidence" value="ECO:0007669"/>
    <property type="project" value="UniProtKB-KW"/>
</dbReference>
<dbReference type="InterPro" id="IPR017441">
    <property type="entry name" value="Protein_kinase_ATP_BS"/>
</dbReference>
<dbReference type="Proteomes" id="UP001372338">
    <property type="component" value="Unassembled WGS sequence"/>
</dbReference>
<evidence type="ECO:0000256" key="9">
    <source>
        <dbReference type="ARBA" id="ARBA00022989"/>
    </source>
</evidence>
<dbReference type="GO" id="GO:0016020">
    <property type="term" value="C:membrane"/>
    <property type="evidence" value="ECO:0007669"/>
    <property type="project" value="UniProtKB-SubCell"/>
</dbReference>